<feature type="domain" description="SGNH hydrolase-type esterase" evidence="1">
    <location>
        <begin position="65"/>
        <end position="209"/>
    </location>
</feature>
<dbReference type="InterPro" id="IPR051532">
    <property type="entry name" value="Ester_Hydrolysis_Enzymes"/>
</dbReference>
<evidence type="ECO:0000259" key="1">
    <source>
        <dbReference type="Pfam" id="PF13472"/>
    </source>
</evidence>
<dbReference type="InterPro" id="IPR036514">
    <property type="entry name" value="SGNH_hydro_sf"/>
</dbReference>
<proteinExistence type="predicted"/>
<dbReference type="EMBL" id="BLVP01000008">
    <property type="protein sequence ID" value="GFM37313.1"/>
    <property type="molecule type" value="Genomic_DNA"/>
</dbReference>
<protein>
    <recommendedName>
        <fullName evidence="1">SGNH hydrolase-type esterase domain-containing protein</fullName>
    </recommendedName>
</protein>
<gene>
    <name evidence="2" type="ORF">DSM19430T_19970</name>
</gene>
<keyword evidence="3" id="KW-1185">Reference proteome</keyword>
<name>A0A7J0BUD2_9BACT</name>
<dbReference type="GO" id="GO:0004622">
    <property type="term" value="F:phosphatidylcholine lysophospholipase activity"/>
    <property type="evidence" value="ECO:0007669"/>
    <property type="project" value="TreeGrafter"/>
</dbReference>
<reference evidence="2 3" key="1">
    <citation type="submission" date="2020-05" db="EMBL/GenBank/DDBJ databases">
        <title>Draft genome sequence of Desulfovibrio psychrotolerans JS1T.</title>
        <authorList>
            <person name="Ueno A."/>
            <person name="Tamazawa S."/>
            <person name="Tamamura S."/>
            <person name="Murakami T."/>
            <person name="Kiyama T."/>
            <person name="Inomata H."/>
            <person name="Amano Y."/>
            <person name="Miyakawa K."/>
            <person name="Tamaki H."/>
            <person name="Naganuma T."/>
            <person name="Kaneko K."/>
        </authorList>
    </citation>
    <scope>NUCLEOTIDE SEQUENCE [LARGE SCALE GENOMIC DNA]</scope>
    <source>
        <strain evidence="2 3">JS1</strain>
    </source>
</reference>
<dbReference type="Proteomes" id="UP000503820">
    <property type="component" value="Unassembled WGS sequence"/>
</dbReference>
<organism evidence="2 3">
    <name type="scientific">Desulfovibrio psychrotolerans</name>
    <dbReference type="NCBI Taxonomy" id="415242"/>
    <lineage>
        <taxon>Bacteria</taxon>
        <taxon>Pseudomonadati</taxon>
        <taxon>Thermodesulfobacteriota</taxon>
        <taxon>Desulfovibrionia</taxon>
        <taxon>Desulfovibrionales</taxon>
        <taxon>Desulfovibrionaceae</taxon>
        <taxon>Desulfovibrio</taxon>
    </lineage>
</organism>
<dbReference type="SUPFAM" id="SSF52266">
    <property type="entry name" value="SGNH hydrolase"/>
    <property type="match status" value="1"/>
</dbReference>
<dbReference type="Pfam" id="PF13472">
    <property type="entry name" value="Lipase_GDSL_2"/>
    <property type="match status" value="1"/>
</dbReference>
<dbReference type="PANTHER" id="PTHR30383">
    <property type="entry name" value="THIOESTERASE 1/PROTEASE 1/LYSOPHOSPHOLIPASE L1"/>
    <property type="match status" value="1"/>
</dbReference>
<dbReference type="Gene3D" id="3.40.50.1110">
    <property type="entry name" value="SGNH hydrolase"/>
    <property type="match status" value="1"/>
</dbReference>
<dbReference type="RefSeq" id="WP_174409925.1">
    <property type="nucleotide sequence ID" value="NZ_BLVP01000008.1"/>
</dbReference>
<evidence type="ECO:0000313" key="3">
    <source>
        <dbReference type="Proteomes" id="UP000503820"/>
    </source>
</evidence>
<comment type="caution">
    <text evidence="2">The sequence shown here is derived from an EMBL/GenBank/DDBJ whole genome shotgun (WGS) entry which is preliminary data.</text>
</comment>
<evidence type="ECO:0000313" key="2">
    <source>
        <dbReference type="EMBL" id="GFM37313.1"/>
    </source>
</evidence>
<accession>A0A7J0BUD2</accession>
<dbReference type="AlphaFoldDB" id="A0A7J0BUD2"/>
<dbReference type="PANTHER" id="PTHR30383:SF5">
    <property type="entry name" value="SGNH HYDROLASE-TYPE ESTERASE DOMAIN-CONTAINING PROTEIN"/>
    <property type="match status" value="1"/>
</dbReference>
<sequence>MSHSGAGYGWRMLIAGVLLLLVTSAAAGTRLAADNRAWETLAAACGVYRHRSVVLFGDSLMAQMSLARHFGLAPYRNRSVSGRLAVDALPDLVKAAAEATDIVILLGTNDLGTGVSPEETVAAVERLGLAARHAGCRVVVCSVLPVSGEHLATRSPQVLEQVNRELAAMCGRNGLLFAEIAPCFADGQGRLRKEFSSDGLHLSPPGQALLAVMVRRAVGMEYADGALPETLCGRSNDK</sequence>
<dbReference type="InterPro" id="IPR013830">
    <property type="entry name" value="SGNH_hydro"/>
</dbReference>